<comment type="caution">
    <text evidence="3">The sequence shown here is derived from an EMBL/GenBank/DDBJ whole genome shotgun (WGS) entry which is preliminary data.</text>
</comment>
<dbReference type="Gene3D" id="2.130.10.10">
    <property type="entry name" value="YVTN repeat-like/Quinoprotein amine dehydrogenase"/>
    <property type="match status" value="3"/>
</dbReference>
<reference evidence="3 4" key="1">
    <citation type="submission" date="2017-04" db="EMBL/GenBank/DDBJ databases">
        <title>Comparative genome analysis of Subtercola boreus.</title>
        <authorList>
            <person name="Cho Y.-J."/>
            <person name="Cho A."/>
            <person name="Kim O.-S."/>
            <person name="Lee J.-I."/>
        </authorList>
    </citation>
    <scope>NUCLEOTIDE SEQUENCE [LARGE SCALE GENOMIC DNA]</scope>
    <source>
        <strain evidence="3 4">K300</strain>
    </source>
</reference>
<keyword evidence="4" id="KW-1185">Reference proteome</keyword>
<dbReference type="AlphaFoldDB" id="A0A3E0VGK1"/>
<dbReference type="PANTHER" id="PTHR47197">
    <property type="entry name" value="PROTEIN NIRF"/>
    <property type="match status" value="1"/>
</dbReference>
<dbReference type="OrthoDB" id="5166832at2"/>
<feature type="chain" id="PRO_5017701457" description="Gram-positive cocci surface proteins LPxTG domain-containing protein" evidence="2">
    <location>
        <begin position="33"/>
        <end position="479"/>
    </location>
</feature>
<evidence type="ECO:0000256" key="1">
    <source>
        <dbReference type="SAM" id="Phobius"/>
    </source>
</evidence>
<organism evidence="3 4">
    <name type="scientific">Subtercola boreus</name>
    <dbReference type="NCBI Taxonomy" id="120213"/>
    <lineage>
        <taxon>Bacteria</taxon>
        <taxon>Bacillati</taxon>
        <taxon>Actinomycetota</taxon>
        <taxon>Actinomycetes</taxon>
        <taxon>Micrococcales</taxon>
        <taxon>Microbacteriaceae</taxon>
        <taxon>Subtercola</taxon>
    </lineage>
</organism>
<dbReference type="EMBL" id="NBWZ01000001">
    <property type="protein sequence ID" value="RFA08673.1"/>
    <property type="molecule type" value="Genomic_DNA"/>
</dbReference>
<dbReference type="InterPro" id="IPR011964">
    <property type="entry name" value="YVTN_b-propeller_repeat"/>
</dbReference>
<dbReference type="Gene3D" id="2.60.40.10">
    <property type="entry name" value="Immunoglobulins"/>
    <property type="match status" value="1"/>
</dbReference>
<keyword evidence="1" id="KW-0812">Transmembrane</keyword>
<dbReference type="InterPro" id="IPR015943">
    <property type="entry name" value="WD40/YVTN_repeat-like_dom_sf"/>
</dbReference>
<sequence length="479" mass="47986">MFTYSSALRPLARGASLVAVLALLGAASSAAAATVSFRSAPPLSLGGTPGSLVIDETSNTVYLRNSSLGTFSAIDGEKRVVSGQVGVDNAASGVAIDPSRGLAVVTTRSGLVDFVDIGTMTLSGTPLMLGEEPAGVVIDAAAGVAFVATAKNNAVSVIDLDTRTVLGTPITVGVNPGPMALDSRAGVVLVANRGDATVSAIDTGSRKVVGKPATVGAQPLGIAIDSARGLAYVTSNAAGSVTVIRVGDVAPLATFSNVGSNPLGIAIDPDTGRIFVGSYLDSTVTVIDPDTRKPVDVIKTGLQPISVAFDSRHHVLYTTNENGGTLSVIDEMLSPSLVDAALPGCSTGERYSFQLAASGYPHPQFRLGSGELPAGLTLSPGGLIEGPCGKAGASAFTIVAGNGASPDATAEFQILVTGSFTTTAPSPTEGTKSVLPPSANGGELAHTGGHELALSLVGIFLGCFGLLCVVLRRAKSFGK</sequence>
<feature type="transmembrane region" description="Helical" evidence="1">
    <location>
        <begin position="452"/>
        <end position="471"/>
    </location>
</feature>
<feature type="signal peptide" evidence="2">
    <location>
        <begin position="1"/>
        <end position="32"/>
    </location>
</feature>
<dbReference type="GO" id="GO:0005975">
    <property type="term" value="P:carbohydrate metabolic process"/>
    <property type="evidence" value="ECO:0007669"/>
    <property type="project" value="UniProtKB-ARBA"/>
</dbReference>
<dbReference type="Proteomes" id="UP000256486">
    <property type="component" value="Unassembled WGS sequence"/>
</dbReference>
<dbReference type="InterPro" id="IPR013783">
    <property type="entry name" value="Ig-like_fold"/>
</dbReference>
<protein>
    <recommendedName>
        <fullName evidence="5">Gram-positive cocci surface proteins LPxTG domain-containing protein</fullName>
    </recommendedName>
</protein>
<evidence type="ECO:0000313" key="3">
    <source>
        <dbReference type="EMBL" id="RFA08673.1"/>
    </source>
</evidence>
<accession>A0A3E0VGK1</accession>
<dbReference type="PANTHER" id="PTHR47197:SF3">
    <property type="entry name" value="DIHYDRO-HEME D1 DEHYDROGENASE"/>
    <property type="match status" value="1"/>
</dbReference>
<keyword evidence="1" id="KW-1133">Transmembrane helix</keyword>
<gene>
    <name evidence="3" type="ORF">B7R54_05085</name>
</gene>
<keyword evidence="1" id="KW-0472">Membrane</keyword>
<dbReference type="RefSeq" id="WP_116414078.1">
    <property type="nucleotide sequence ID" value="NZ_NBWZ01000001.1"/>
</dbReference>
<evidence type="ECO:0000256" key="2">
    <source>
        <dbReference type="SAM" id="SignalP"/>
    </source>
</evidence>
<name>A0A3E0VGK1_9MICO</name>
<proteinExistence type="predicted"/>
<dbReference type="InterPro" id="IPR011045">
    <property type="entry name" value="N2O_reductase_N"/>
</dbReference>
<dbReference type="SUPFAM" id="SSF50974">
    <property type="entry name" value="Nitrous oxide reductase, N-terminal domain"/>
    <property type="match status" value="1"/>
</dbReference>
<keyword evidence="2" id="KW-0732">Signal</keyword>
<dbReference type="NCBIfam" id="TIGR02276">
    <property type="entry name" value="beta_rpt_yvtn"/>
    <property type="match status" value="1"/>
</dbReference>
<dbReference type="Pfam" id="PF05345">
    <property type="entry name" value="He_PIG"/>
    <property type="match status" value="1"/>
</dbReference>
<evidence type="ECO:0008006" key="5">
    <source>
        <dbReference type="Google" id="ProtNLM"/>
    </source>
</evidence>
<dbReference type="InterPro" id="IPR051200">
    <property type="entry name" value="Host-pathogen_enzymatic-act"/>
</dbReference>
<evidence type="ECO:0000313" key="4">
    <source>
        <dbReference type="Proteomes" id="UP000256486"/>
    </source>
</evidence>